<feature type="chain" id="PRO_5043068961" description="Probable endolytic peptidoglycan transglycosylase RlpA" evidence="4">
    <location>
        <begin position="28"/>
        <end position="329"/>
    </location>
</feature>
<dbReference type="HAMAP" id="MF_02071">
    <property type="entry name" value="RlpA"/>
    <property type="match status" value="1"/>
</dbReference>
<evidence type="ECO:0000256" key="4">
    <source>
        <dbReference type="HAMAP-Rule" id="MF_02071"/>
    </source>
</evidence>
<evidence type="ECO:0000256" key="3">
    <source>
        <dbReference type="ARBA" id="ARBA00023316"/>
    </source>
</evidence>
<evidence type="ECO:0000313" key="7">
    <source>
        <dbReference type="EMBL" id="XBX75023.1"/>
    </source>
</evidence>
<dbReference type="InterPro" id="IPR012997">
    <property type="entry name" value="RplA"/>
</dbReference>
<dbReference type="InterPro" id="IPR034718">
    <property type="entry name" value="RlpA"/>
</dbReference>
<dbReference type="Pfam" id="PF07501">
    <property type="entry name" value="G5"/>
    <property type="match status" value="1"/>
</dbReference>
<dbReference type="EMBL" id="CP158367">
    <property type="protein sequence ID" value="XBX75023.1"/>
    <property type="molecule type" value="Genomic_DNA"/>
</dbReference>
<comment type="similarity">
    <text evidence="4 5">Belongs to the RlpA family.</text>
</comment>
<dbReference type="RefSeq" id="WP_350343770.1">
    <property type="nucleotide sequence ID" value="NZ_CP158367.1"/>
</dbReference>
<dbReference type="PROSITE" id="PS51109">
    <property type="entry name" value="G5"/>
    <property type="match status" value="1"/>
</dbReference>
<dbReference type="PANTHER" id="PTHR34183:SF8">
    <property type="entry name" value="ENDOLYTIC PEPTIDOGLYCAN TRANSGLYCOSYLASE RLPA-RELATED"/>
    <property type="match status" value="1"/>
</dbReference>
<name>A0AAU7VM20_9FIRM</name>
<accession>A0AAU7VM20</accession>
<reference evidence="7" key="1">
    <citation type="journal article" date="2013" name="Extremophiles">
        <title>Proteinivorax tanatarense gen. nov., sp. nov., an anaerobic, haloalkaliphilic, proteolytic bacterium isolated from a decaying algal bloom, and proposal of Proteinivoraceae fam. nov.</title>
        <authorList>
            <person name="Kevbrin V."/>
            <person name="Boltyanskaya Y."/>
            <person name="Zhilina T."/>
            <person name="Kolganova T."/>
            <person name="Lavrentjeva E."/>
            <person name="Kuznetsov B."/>
        </authorList>
    </citation>
    <scope>NUCLEOTIDE SEQUENCE</scope>
    <source>
        <strain evidence="7">Z-910T</strain>
    </source>
</reference>
<dbReference type="AlphaFoldDB" id="A0AAU7VM20"/>
<dbReference type="Gene3D" id="2.40.40.10">
    <property type="entry name" value="RlpA-like domain"/>
    <property type="match status" value="1"/>
</dbReference>
<dbReference type="PANTHER" id="PTHR34183">
    <property type="entry name" value="ENDOLYTIC PEPTIDOGLYCAN TRANSGLYCOSYLASE RLPA"/>
    <property type="match status" value="1"/>
</dbReference>
<keyword evidence="2 4" id="KW-0456">Lyase</keyword>
<dbReference type="GO" id="GO:0000270">
    <property type="term" value="P:peptidoglycan metabolic process"/>
    <property type="evidence" value="ECO:0007669"/>
    <property type="project" value="UniProtKB-UniRule"/>
</dbReference>
<sequence precursor="true">MSKVKSLLLSGTLAATAVLVTSSVSLGQQEVTIFTQDGPVTVRTNENKVKNIVNDANIELTNKDKVYPSLDQQLKTDYIAIKKGSKVKIHVDGEKKQTISWAHDVEELLNEQGVILNDDDIVKIPLDTKLKEVDNIKIVRVNKEIVTETSNIPYESNYYVDRSLPSGSSRTIIPGKKGKKEVSYEVTYHDGEEQERTVLQKEVVSQPQSAKVYTNQRNMVASRGSNSSTTTGVSGYVGVASWYGSNFHGSGTASGETYDKNAMTAAHRYLPFGTRVQVTFLKTGKSVEVTINDRGPFTGGRIIDLSEAAAREVGLLPHGTGRVEIKIIN</sequence>
<feature type="domain" description="G5" evidence="6">
    <location>
        <begin position="138"/>
        <end position="218"/>
    </location>
</feature>
<organism evidence="7">
    <name type="scientific">Proteinivorax tanatarense</name>
    <dbReference type="NCBI Taxonomy" id="1260629"/>
    <lineage>
        <taxon>Bacteria</taxon>
        <taxon>Bacillati</taxon>
        <taxon>Bacillota</taxon>
        <taxon>Clostridia</taxon>
        <taxon>Eubacteriales</taxon>
        <taxon>Proteinivoracaceae</taxon>
        <taxon>Proteinivorax</taxon>
    </lineage>
</organism>
<dbReference type="SMART" id="SM01208">
    <property type="entry name" value="G5"/>
    <property type="match status" value="1"/>
</dbReference>
<dbReference type="GO" id="GO:0071555">
    <property type="term" value="P:cell wall organization"/>
    <property type="evidence" value="ECO:0007669"/>
    <property type="project" value="UniProtKB-KW"/>
</dbReference>
<keyword evidence="1 4" id="KW-0732">Signal</keyword>
<dbReference type="InterPro" id="IPR011098">
    <property type="entry name" value="G5_dom"/>
</dbReference>
<dbReference type="Pfam" id="PF03330">
    <property type="entry name" value="DPBB_1"/>
    <property type="match status" value="1"/>
</dbReference>
<dbReference type="InterPro" id="IPR009009">
    <property type="entry name" value="RlpA-like_DPBB"/>
</dbReference>
<keyword evidence="3 4" id="KW-0961">Cell wall biogenesis/degradation</keyword>
<evidence type="ECO:0000256" key="5">
    <source>
        <dbReference type="RuleBase" id="RU003495"/>
    </source>
</evidence>
<dbReference type="CDD" id="cd22268">
    <property type="entry name" value="DPBB_RlpA-like"/>
    <property type="match status" value="1"/>
</dbReference>
<dbReference type="SUPFAM" id="SSF50685">
    <property type="entry name" value="Barwin-like endoglucanases"/>
    <property type="match status" value="1"/>
</dbReference>
<dbReference type="Pfam" id="PF03990">
    <property type="entry name" value="DUF348"/>
    <property type="match status" value="2"/>
</dbReference>
<comment type="function">
    <text evidence="4">Lytic transglycosylase with a strong preference for naked glycan strands that lack stem peptides.</text>
</comment>
<dbReference type="InterPro" id="IPR036908">
    <property type="entry name" value="RlpA-like_sf"/>
</dbReference>
<dbReference type="GO" id="GO:0008932">
    <property type="term" value="F:lytic endotransglycosylase activity"/>
    <property type="evidence" value="ECO:0007669"/>
    <property type="project" value="UniProtKB-UniRule"/>
</dbReference>
<gene>
    <name evidence="4" type="primary">rlpA</name>
    <name evidence="7" type="ORF">PRVXT_000123</name>
</gene>
<proteinExistence type="inferred from homology"/>
<evidence type="ECO:0000259" key="6">
    <source>
        <dbReference type="PROSITE" id="PS51109"/>
    </source>
</evidence>
<feature type="signal peptide" evidence="4">
    <location>
        <begin position="1"/>
        <end position="27"/>
    </location>
</feature>
<protein>
    <recommendedName>
        <fullName evidence="4">Probable endolytic peptidoglycan transglycosylase RlpA</fullName>
        <ecNumber evidence="4">4.2.2.-</ecNumber>
    </recommendedName>
</protein>
<evidence type="ECO:0000256" key="2">
    <source>
        <dbReference type="ARBA" id="ARBA00023239"/>
    </source>
</evidence>
<dbReference type="Gene3D" id="2.20.230.10">
    <property type="entry name" value="Resuscitation-promoting factor rpfb"/>
    <property type="match status" value="1"/>
</dbReference>
<dbReference type="InterPro" id="IPR007137">
    <property type="entry name" value="DUF348"/>
</dbReference>
<dbReference type="EC" id="4.2.2.-" evidence="4"/>
<reference evidence="7" key="2">
    <citation type="submission" date="2024-06" db="EMBL/GenBank/DDBJ databases">
        <authorList>
            <person name="Petrova K.O."/>
            <person name="Toshchakov S.V."/>
            <person name="Boltjanskaja Y.V."/>
            <person name="Kevbrin V."/>
        </authorList>
    </citation>
    <scope>NUCLEOTIDE SEQUENCE</scope>
    <source>
        <strain evidence="7">Z-910T</strain>
    </source>
</reference>
<dbReference type="NCBIfam" id="TIGR00413">
    <property type="entry name" value="rlpA"/>
    <property type="match status" value="1"/>
</dbReference>
<evidence type="ECO:0000256" key="1">
    <source>
        <dbReference type="ARBA" id="ARBA00022729"/>
    </source>
</evidence>